<evidence type="ECO:0000256" key="4">
    <source>
        <dbReference type="ARBA" id="ARBA00022679"/>
    </source>
</evidence>
<comment type="catalytic activity">
    <reaction evidence="1">
        <text>ATP + protein L-histidine = ADP + protein N-phospho-L-histidine.</text>
        <dbReference type="EC" id="2.7.13.3"/>
    </reaction>
</comment>
<dbReference type="Gene3D" id="3.30.565.10">
    <property type="entry name" value="Histidine kinase-like ATPase, C-terminal domain"/>
    <property type="match status" value="1"/>
</dbReference>
<dbReference type="InterPro" id="IPR036890">
    <property type="entry name" value="HATPase_C_sf"/>
</dbReference>
<keyword evidence="5" id="KW-0547">Nucleotide-binding</keyword>
<dbReference type="PANTHER" id="PTHR24421:SF10">
    <property type="entry name" value="NITRATE_NITRITE SENSOR PROTEIN NARQ"/>
    <property type="match status" value="1"/>
</dbReference>
<dbReference type="RefSeq" id="WP_093945349.1">
    <property type="nucleotide sequence ID" value="NZ_NMUL01000001.1"/>
</dbReference>
<evidence type="ECO:0000256" key="2">
    <source>
        <dbReference type="ARBA" id="ARBA00012438"/>
    </source>
</evidence>
<evidence type="ECO:0000256" key="9">
    <source>
        <dbReference type="SAM" id="Phobius"/>
    </source>
</evidence>
<dbReference type="InterPro" id="IPR050482">
    <property type="entry name" value="Sensor_HK_TwoCompSys"/>
</dbReference>
<dbReference type="InterPro" id="IPR025828">
    <property type="entry name" value="Put_sensor_dom"/>
</dbReference>
<dbReference type="AlphaFoldDB" id="A0A229TK26"/>
<dbReference type="SUPFAM" id="SSF55874">
    <property type="entry name" value="ATPase domain of HSP90 chaperone/DNA topoisomerase II/histidine kinase"/>
    <property type="match status" value="1"/>
</dbReference>
<dbReference type="SMART" id="SM00387">
    <property type="entry name" value="HATPase_c"/>
    <property type="match status" value="1"/>
</dbReference>
<dbReference type="Gene3D" id="1.20.5.1930">
    <property type="match status" value="1"/>
</dbReference>
<keyword evidence="9" id="KW-0472">Membrane</keyword>
<gene>
    <name evidence="11" type="ORF">CF165_00205</name>
</gene>
<dbReference type="Pfam" id="PF07730">
    <property type="entry name" value="HisKA_3"/>
    <property type="match status" value="1"/>
</dbReference>
<evidence type="ECO:0000256" key="5">
    <source>
        <dbReference type="ARBA" id="ARBA00022741"/>
    </source>
</evidence>
<dbReference type="GO" id="GO:0005524">
    <property type="term" value="F:ATP binding"/>
    <property type="evidence" value="ECO:0007669"/>
    <property type="project" value="UniProtKB-KW"/>
</dbReference>
<keyword evidence="12" id="KW-1185">Reference proteome</keyword>
<keyword evidence="4" id="KW-0808">Transferase</keyword>
<keyword evidence="9" id="KW-0812">Transmembrane</keyword>
<dbReference type="EMBL" id="NMUL01000001">
    <property type="protein sequence ID" value="OXM71528.1"/>
    <property type="molecule type" value="Genomic_DNA"/>
</dbReference>
<protein>
    <recommendedName>
        <fullName evidence="2">histidine kinase</fullName>
        <ecNumber evidence="2">2.7.13.3</ecNumber>
    </recommendedName>
</protein>
<dbReference type="Proteomes" id="UP000215199">
    <property type="component" value="Unassembled WGS sequence"/>
</dbReference>
<evidence type="ECO:0000256" key="1">
    <source>
        <dbReference type="ARBA" id="ARBA00000085"/>
    </source>
</evidence>
<feature type="transmembrane region" description="Helical" evidence="9">
    <location>
        <begin position="32"/>
        <end position="65"/>
    </location>
</feature>
<dbReference type="Pfam" id="PF13796">
    <property type="entry name" value="Sensor"/>
    <property type="match status" value="1"/>
</dbReference>
<feature type="transmembrane region" description="Helical" evidence="9">
    <location>
        <begin position="158"/>
        <end position="180"/>
    </location>
</feature>
<feature type="transmembrane region" description="Helical" evidence="9">
    <location>
        <begin position="101"/>
        <end position="123"/>
    </location>
</feature>
<accession>A0A229TK26</accession>
<dbReference type="GO" id="GO:0000155">
    <property type="term" value="F:phosphorelay sensor kinase activity"/>
    <property type="evidence" value="ECO:0007669"/>
    <property type="project" value="InterPro"/>
</dbReference>
<evidence type="ECO:0000256" key="6">
    <source>
        <dbReference type="ARBA" id="ARBA00022777"/>
    </source>
</evidence>
<comment type="caution">
    <text evidence="11">The sequence shown here is derived from an EMBL/GenBank/DDBJ whole genome shotgun (WGS) entry which is preliminary data.</text>
</comment>
<dbReference type="InterPro" id="IPR011712">
    <property type="entry name" value="Sig_transdc_His_kin_sub3_dim/P"/>
</dbReference>
<dbReference type="PANTHER" id="PTHR24421">
    <property type="entry name" value="NITRATE/NITRITE SENSOR PROTEIN NARX-RELATED"/>
    <property type="match status" value="1"/>
</dbReference>
<keyword evidence="6 11" id="KW-0418">Kinase</keyword>
<evidence type="ECO:0000256" key="8">
    <source>
        <dbReference type="ARBA" id="ARBA00023012"/>
    </source>
</evidence>
<organism evidence="11 12">
    <name type="scientific">Amycolatopsis vastitatis</name>
    <dbReference type="NCBI Taxonomy" id="1905142"/>
    <lineage>
        <taxon>Bacteria</taxon>
        <taxon>Bacillati</taxon>
        <taxon>Actinomycetota</taxon>
        <taxon>Actinomycetes</taxon>
        <taxon>Pseudonocardiales</taxon>
        <taxon>Pseudonocardiaceae</taxon>
        <taxon>Amycolatopsis</taxon>
    </lineage>
</organism>
<keyword evidence="3" id="KW-0597">Phosphoprotein</keyword>
<evidence type="ECO:0000313" key="11">
    <source>
        <dbReference type="EMBL" id="OXM71528.1"/>
    </source>
</evidence>
<feature type="domain" description="Histidine kinase/HSP90-like ATPase" evidence="10">
    <location>
        <begin position="320"/>
        <end position="410"/>
    </location>
</feature>
<evidence type="ECO:0000256" key="3">
    <source>
        <dbReference type="ARBA" id="ARBA00022553"/>
    </source>
</evidence>
<dbReference type="Pfam" id="PF02518">
    <property type="entry name" value="HATPase_c"/>
    <property type="match status" value="1"/>
</dbReference>
<keyword evidence="7" id="KW-0067">ATP-binding</keyword>
<dbReference type="GO" id="GO:0016020">
    <property type="term" value="C:membrane"/>
    <property type="evidence" value="ECO:0007669"/>
    <property type="project" value="InterPro"/>
</dbReference>
<reference evidence="12" key="1">
    <citation type="submission" date="2017-07" db="EMBL/GenBank/DDBJ databases">
        <title>Comparative genome mining reveals phylogenetic distribution patterns of secondary metabolites in Amycolatopsis.</title>
        <authorList>
            <person name="Adamek M."/>
            <person name="Alanjary M."/>
            <person name="Sales-Ortells H."/>
            <person name="Goodfellow M."/>
            <person name="Bull A.T."/>
            <person name="Kalinowski J."/>
            <person name="Ziemert N."/>
        </authorList>
    </citation>
    <scope>NUCLEOTIDE SEQUENCE [LARGE SCALE GENOMIC DNA]</scope>
    <source>
        <strain evidence="12">H5</strain>
    </source>
</reference>
<name>A0A229TK26_9PSEU</name>
<evidence type="ECO:0000313" key="12">
    <source>
        <dbReference type="Proteomes" id="UP000215199"/>
    </source>
</evidence>
<sequence>MATEDARPWHPVVRARAALDALERLVAGTGTAVLAVAASLWLLGTAVLCVAGVGILLVPATLRLVRTVTDRERTRLEILHPAPVPRKLRAALAQAAVRRELVWLVCHSTFGLLFGLTALTLAVDVMHDASFPLWWWFVSPDAATPAQGFFTAKDWGDAVLVCLFGIATLVISVLVTPLLARWQAWPGRRLLPPGRETDLALRVAELTATRAAALDAHAVELRRIERSLHDGTQNRLVAVNVLLGAAKRALKRDPAATEEILERAQDAAEQALAELRGVVRSILPPVLTERSLPDALTALAADSPVACRIDADLPGRYAVSVQATAYFVVAEALTNIAKHSEATSATVRLRHDRERLHVEITDDGRGGADEDTGSGLTGIRRRVEAHDGTFALASPAGGPTTLAVSLPCGS</sequence>
<dbReference type="EC" id="2.7.13.3" evidence="2"/>
<evidence type="ECO:0000256" key="7">
    <source>
        <dbReference type="ARBA" id="ARBA00022840"/>
    </source>
</evidence>
<dbReference type="GO" id="GO:0046983">
    <property type="term" value="F:protein dimerization activity"/>
    <property type="evidence" value="ECO:0007669"/>
    <property type="project" value="InterPro"/>
</dbReference>
<dbReference type="InterPro" id="IPR003594">
    <property type="entry name" value="HATPase_dom"/>
</dbReference>
<keyword evidence="8" id="KW-0902">Two-component regulatory system</keyword>
<dbReference type="OrthoDB" id="5242012at2"/>
<dbReference type="CDD" id="cd16917">
    <property type="entry name" value="HATPase_UhpB-NarQ-NarX-like"/>
    <property type="match status" value="1"/>
</dbReference>
<evidence type="ECO:0000259" key="10">
    <source>
        <dbReference type="SMART" id="SM00387"/>
    </source>
</evidence>
<proteinExistence type="predicted"/>
<keyword evidence="9" id="KW-1133">Transmembrane helix</keyword>